<keyword evidence="2" id="KW-0238">DNA-binding</keyword>
<dbReference type="Pfam" id="PF00392">
    <property type="entry name" value="GntR"/>
    <property type="match status" value="1"/>
</dbReference>
<dbReference type="SMART" id="SM00895">
    <property type="entry name" value="FCD"/>
    <property type="match status" value="1"/>
</dbReference>
<evidence type="ECO:0000313" key="6">
    <source>
        <dbReference type="EMBL" id="RDK08246.1"/>
    </source>
</evidence>
<sequence>MGRREVFDPPVGLTPRATDTDMPSRLAAEIRELINEGKLSPGQQLRQQDLARRFGISRVPVRETLSLLVAEAAVCHDPNRGFHVAPLSSSEARQLYRIRHLLETQLLSTVRWPDASELADLRGRLALLDHHLTEGARAAWVRAHREFHGAIFALSPDAVLRREVMRLMRQTDRYRAMAVPDIAGYRFPADPEHHLVETLAEQDRAALLDAYRHDRNAVEERLLASLTARGL</sequence>
<dbReference type="AlphaFoldDB" id="A0A370NRK9"/>
<reference evidence="7" key="1">
    <citation type="submission" date="2018-06" db="EMBL/GenBank/DDBJ databases">
        <authorList>
            <person name="Feng T."/>
            <person name="Jeon C.O."/>
        </authorList>
    </citation>
    <scope>NUCLEOTIDE SEQUENCE [LARGE SCALE GENOMIC DNA]</scope>
    <source>
        <strain evidence="7">S23</strain>
    </source>
</reference>
<dbReference type="Proteomes" id="UP000255165">
    <property type="component" value="Unassembled WGS sequence"/>
</dbReference>
<keyword evidence="7" id="KW-1185">Reference proteome</keyword>
<comment type="caution">
    <text evidence="6">The sequence shown here is derived from an EMBL/GenBank/DDBJ whole genome shotgun (WGS) entry which is preliminary data.</text>
</comment>
<dbReference type="InterPro" id="IPR011711">
    <property type="entry name" value="GntR_C"/>
</dbReference>
<keyword evidence="3" id="KW-0804">Transcription</keyword>
<feature type="region of interest" description="Disordered" evidence="4">
    <location>
        <begin position="1"/>
        <end position="20"/>
    </location>
</feature>
<evidence type="ECO:0000256" key="1">
    <source>
        <dbReference type="ARBA" id="ARBA00023015"/>
    </source>
</evidence>
<gene>
    <name evidence="6" type="ORF">DN412_21490</name>
</gene>
<protein>
    <submittedName>
        <fullName evidence="6">GntR family transcriptional regulator</fullName>
    </submittedName>
</protein>
<dbReference type="GO" id="GO:0003677">
    <property type="term" value="F:DNA binding"/>
    <property type="evidence" value="ECO:0007669"/>
    <property type="project" value="UniProtKB-KW"/>
</dbReference>
<evidence type="ECO:0000256" key="3">
    <source>
        <dbReference type="ARBA" id="ARBA00023163"/>
    </source>
</evidence>
<dbReference type="SUPFAM" id="SSF48008">
    <property type="entry name" value="GntR ligand-binding domain-like"/>
    <property type="match status" value="1"/>
</dbReference>
<dbReference type="PROSITE" id="PS50949">
    <property type="entry name" value="HTH_GNTR"/>
    <property type="match status" value="1"/>
</dbReference>
<dbReference type="InterPro" id="IPR000524">
    <property type="entry name" value="Tscrpt_reg_HTH_GntR"/>
</dbReference>
<proteinExistence type="predicted"/>
<dbReference type="SMART" id="SM00345">
    <property type="entry name" value="HTH_GNTR"/>
    <property type="match status" value="1"/>
</dbReference>
<dbReference type="PANTHER" id="PTHR43537:SF20">
    <property type="entry name" value="HTH-TYPE TRANSCRIPTIONAL REPRESSOR GLAR"/>
    <property type="match status" value="1"/>
</dbReference>
<evidence type="ECO:0000256" key="2">
    <source>
        <dbReference type="ARBA" id="ARBA00023125"/>
    </source>
</evidence>
<dbReference type="GO" id="GO:0003700">
    <property type="term" value="F:DNA-binding transcription factor activity"/>
    <property type="evidence" value="ECO:0007669"/>
    <property type="project" value="InterPro"/>
</dbReference>
<dbReference type="InterPro" id="IPR036390">
    <property type="entry name" value="WH_DNA-bd_sf"/>
</dbReference>
<dbReference type="Gene3D" id="1.20.120.530">
    <property type="entry name" value="GntR ligand-binding domain-like"/>
    <property type="match status" value="1"/>
</dbReference>
<evidence type="ECO:0000313" key="7">
    <source>
        <dbReference type="Proteomes" id="UP000255165"/>
    </source>
</evidence>
<dbReference type="Gene3D" id="1.10.10.10">
    <property type="entry name" value="Winged helix-like DNA-binding domain superfamily/Winged helix DNA-binding domain"/>
    <property type="match status" value="1"/>
</dbReference>
<feature type="domain" description="HTH gntR-type" evidence="5">
    <location>
        <begin position="20"/>
        <end position="87"/>
    </location>
</feature>
<dbReference type="EMBL" id="QKWJ01000028">
    <property type="protein sequence ID" value="RDK08246.1"/>
    <property type="molecule type" value="Genomic_DNA"/>
</dbReference>
<evidence type="ECO:0000259" key="5">
    <source>
        <dbReference type="PROSITE" id="PS50949"/>
    </source>
</evidence>
<evidence type="ECO:0000256" key="4">
    <source>
        <dbReference type="SAM" id="MobiDB-lite"/>
    </source>
</evidence>
<dbReference type="SUPFAM" id="SSF46785">
    <property type="entry name" value="Winged helix' DNA-binding domain"/>
    <property type="match status" value="1"/>
</dbReference>
<keyword evidence="1" id="KW-0805">Transcription regulation</keyword>
<organism evidence="6 7">
    <name type="scientific">Cupriavidus lacunae</name>
    <dbReference type="NCBI Taxonomy" id="2666307"/>
    <lineage>
        <taxon>Bacteria</taxon>
        <taxon>Pseudomonadati</taxon>
        <taxon>Pseudomonadota</taxon>
        <taxon>Betaproteobacteria</taxon>
        <taxon>Burkholderiales</taxon>
        <taxon>Burkholderiaceae</taxon>
        <taxon>Cupriavidus</taxon>
    </lineage>
</organism>
<dbReference type="RefSeq" id="WP_115213435.1">
    <property type="nucleotide sequence ID" value="NZ_QKWJ01000028.1"/>
</dbReference>
<dbReference type="InterPro" id="IPR036388">
    <property type="entry name" value="WH-like_DNA-bd_sf"/>
</dbReference>
<name>A0A370NRK9_9BURK</name>
<dbReference type="InterPro" id="IPR008920">
    <property type="entry name" value="TF_FadR/GntR_C"/>
</dbReference>
<dbReference type="PANTHER" id="PTHR43537">
    <property type="entry name" value="TRANSCRIPTIONAL REGULATOR, GNTR FAMILY"/>
    <property type="match status" value="1"/>
</dbReference>
<dbReference type="Pfam" id="PF07729">
    <property type="entry name" value="FCD"/>
    <property type="match status" value="1"/>
</dbReference>
<accession>A0A370NRK9</accession>